<keyword evidence="3" id="KW-0012">Acyltransferase</keyword>
<dbReference type="Proteomes" id="UP000036325">
    <property type="component" value="Unassembled WGS sequence"/>
</dbReference>
<gene>
    <name evidence="3" type="ORF">TU86_09515</name>
</gene>
<feature type="transmembrane region" description="Helical" evidence="1">
    <location>
        <begin position="112"/>
        <end position="133"/>
    </location>
</feature>
<evidence type="ECO:0000256" key="1">
    <source>
        <dbReference type="SAM" id="Phobius"/>
    </source>
</evidence>
<protein>
    <submittedName>
        <fullName evidence="3">Acyltransferase</fullName>
    </submittedName>
</protein>
<feature type="transmembrane region" description="Helical" evidence="1">
    <location>
        <begin position="241"/>
        <end position="262"/>
    </location>
</feature>
<dbReference type="STRING" id="1608994.TU86_09515"/>
<evidence type="ECO:0000259" key="2">
    <source>
        <dbReference type="Pfam" id="PF01757"/>
    </source>
</evidence>
<feature type="domain" description="Acyltransferase 3" evidence="2">
    <location>
        <begin position="7"/>
        <end position="313"/>
    </location>
</feature>
<dbReference type="Pfam" id="PF01757">
    <property type="entry name" value="Acyl_transf_3"/>
    <property type="match status" value="1"/>
</dbReference>
<feature type="transmembrane region" description="Helical" evidence="1">
    <location>
        <begin position="209"/>
        <end position="229"/>
    </location>
</feature>
<reference evidence="3 4" key="1">
    <citation type="submission" date="2015-02" db="EMBL/GenBank/DDBJ databases">
        <title>Pseudomonas helleri sp. nov. and Pseudomonas weihenstephanensis sp. nov., isolated from raw cows milk.</title>
        <authorList>
            <person name="von Neubeck M."/>
            <person name="Huptas C."/>
            <person name="Wenning M."/>
            <person name="Scherer S."/>
        </authorList>
    </citation>
    <scope>NUCLEOTIDE SEQUENCE [LARGE SCALE GENOMIC DNA]</scope>
    <source>
        <strain evidence="3 4">DSM 29166</strain>
    </source>
</reference>
<feature type="transmembrane region" description="Helical" evidence="1">
    <location>
        <begin position="297"/>
        <end position="315"/>
    </location>
</feature>
<dbReference type="GO" id="GO:0016747">
    <property type="term" value="F:acyltransferase activity, transferring groups other than amino-acyl groups"/>
    <property type="evidence" value="ECO:0007669"/>
    <property type="project" value="InterPro"/>
</dbReference>
<dbReference type="PATRIC" id="fig|1608994.3.peg.2521"/>
<dbReference type="RefSeq" id="WP_048364040.1">
    <property type="nucleotide sequence ID" value="NZ_JYLF01000003.1"/>
</dbReference>
<dbReference type="AlphaFoldDB" id="A0A0J6IPS6"/>
<name>A0A0J6IPS6_9PSED</name>
<dbReference type="OrthoDB" id="265992at2"/>
<keyword evidence="1" id="KW-0812">Transmembrane</keyword>
<dbReference type="EMBL" id="JYLF01000003">
    <property type="protein sequence ID" value="KMN14228.1"/>
    <property type="molecule type" value="Genomic_DNA"/>
</dbReference>
<proteinExistence type="predicted"/>
<keyword evidence="1" id="KW-1133">Transmembrane helix</keyword>
<feature type="transmembrane region" description="Helical" evidence="1">
    <location>
        <begin position="42"/>
        <end position="60"/>
    </location>
</feature>
<comment type="caution">
    <text evidence="3">The sequence shown here is derived from an EMBL/GenBank/DDBJ whole genome shotgun (WGS) entry which is preliminary data.</text>
</comment>
<keyword evidence="1" id="KW-0472">Membrane</keyword>
<feature type="transmembrane region" description="Helical" evidence="1">
    <location>
        <begin position="140"/>
        <end position="158"/>
    </location>
</feature>
<dbReference type="InterPro" id="IPR002656">
    <property type="entry name" value="Acyl_transf_3_dom"/>
</dbReference>
<feature type="transmembrane region" description="Helical" evidence="1">
    <location>
        <begin position="274"/>
        <end position="291"/>
    </location>
</feature>
<sequence>MPKVLNGNLDALKVVLAICVVALHCKVFGGNDTAIGYMLGNGLFRVAVPVFFIINGYYLFHTLSEGHSFSKWFKRGLWMYLFWMLIYSPFYVDTATLGSLKGVLGVVKSLLIGYFHLWYLVGMLGGGLILYALRNAPTQRLITLALIAYLIGLTLQYMRVYYVLPNPFLQHFNQNDYAARNFLFMGFPFMCLGFVFAKHKITQTVTRPAVWIWLVSGTALMLAESYTNYSLRANPQLYFDFMFSLPILTPALFMLACVYFRASTSHVPAKVSSAVYYIHPLFIVSALAAGMAYGNLLALLVIGLALVAAPLLIALSKRVRFVL</sequence>
<evidence type="ECO:0000313" key="3">
    <source>
        <dbReference type="EMBL" id="KMN14228.1"/>
    </source>
</evidence>
<feature type="transmembrane region" description="Helical" evidence="1">
    <location>
        <begin position="178"/>
        <end position="197"/>
    </location>
</feature>
<evidence type="ECO:0000313" key="4">
    <source>
        <dbReference type="Proteomes" id="UP000036325"/>
    </source>
</evidence>
<keyword evidence="3" id="KW-0808">Transferase</keyword>
<feature type="transmembrane region" description="Helical" evidence="1">
    <location>
        <begin position="72"/>
        <end position="92"/>
    </location>
</feature>
<organism evidence="3 4">
    <name type="scientific">Pseudomonas weihenstephanensis</name>
    <dbReference type="NCBI Taxonomy" id="1608994"/>
    <lineage>
        <taxon>Bacteria</taxon>
        <taxon>Pseudomonadati</taxon>
        <taxon>Pseudomonadota</taxon>
        <taxon>Gammaproteobacteria</taxon>
        <taxon>Pseudomonadales</taxon>
        <taxon>Pseudomonadaceae</taxon>
        <taxon>Pseudomonas</taxon>
    </lineage>
</organism>
<accession>A0A0J6IPS6</accession>